<dbReference type="InterPro" id="IPR018289">
    <property type="entry name" value="MULE_transposase_dom"/>
</dbReference>
<reference evidence="3 4" key="1">
    <citation type="journal article" date="2012" name="Nat. Biotechnol.">
        <title>Draft genome sequence of pigeonpea (Cajanus cajan), an orphan legume crop of resource-poor farmers.</title>
        <authorList>
            <person name="Varshney R.K."/>
            <person name="Chen W."/>
            <person name="Li Y."/>
            <person name="Bharti A.K."/>
            <person name="Saxena R.K."/>
            <person name="Schlueter J.A."/>
            <person name="Donoghue M.T."/>
            <person name="Azam S."/>
            <person name="Fan G."/>
            <person name="Whaley A.M."/>
            <person name="Farmer A.D."/>
            <person name="Sheridan J."/>
            <person name="Iwata A."/>
            <person name="Tuteja R."/>
            <person name="Penmetsa R.V."/>
            <person name="Wu W."/>
            <person name="Upadhyaya H.D."/>
            <person name="Yang S.P."/>
            <person name="Shah T."/>
            <person name="Saxena K.B."/>
            <person name="Michael T."/>
            <person name="McCombie W.R."/>
            <person name="Yang B."/>
            <person name="Zhang G."/>
            <person name="Yang H."/>
            <person name="Wang J."/>
            <person name="Spillane C."/>
            <person name="Cook D.R."/>
            <person name="May G.D."/>
            <person name="Xu X."/>
            <person name="Jackson S.A."/>
        </authorList>
    </citation>
    <scope>NUCLEOTIDE SEQUENCE [LARGE SCALE GENOMIC DNA]</scope>
    <source>
        <strain evidence="4">cv. Asha</strain>
    </source>
</reference>
<dbReference type="Pfam" id="PF03101">
    <property type="entry name" value="FAR1"/>
    <property type="match status" value="1"/>
</dbReference>
<dbReference type="Pfam" id="PF10551">
    <property type="entry name" value="MULE"/>
    <property type="match status" value="1"/>
</dbReference>
<dbReference type="EMBL" id="CM003613">
    <property type="protein sequence ID" value="KYP55022.1"/>
    <property type="molecule type" value="Genomic_DNA"/>
</dbReference>
<evidence type="ECO:0000313" key="3">
    <source>
        <dbReference type="EMBL" id="KYP55022.1"/>
    </source>
</evidence>
<sequence>MSNLNENGFIDCNRSEVEKVINIYSQIDEEVNLEDEGDDDVYKSYIDQTADDIYGLEFASENTAYKFYFTYAKCHGFGIRKDEIGYDDKHNIVIRQYLCNKVGLRMRDDMKKEHRPLSRIDCKAKLRVRLDPKTSKFKVVSFEEGHNHILCGSNFVQLICTYRGLTFAYKAQVDSLHAQGVRTCHIMGFMLDQIGGHMGLNFNKKDLFNHIERSKRSKIKDGDVVVALSYLQGKADNDPLFFSRYMISCEGQLKHLFGADGISRSDFQCFGDVLAFHSTYKKNKYNKPLVIFSSKNHHAQTVIFGCVIVSNEIIEAYRWVLESFLMYGNFTPEKFERLWNELIERHELQDNNWVQQTYQKRFMWATAYLRSIRTTSLCEGINSCIKSYLKRKNTIVELLYNFEHSLRDYRYNELLSDFNSFYTEPVLSTCLPLIEKKA</sequence>
<accession>A0A151SJT8</accession>
<organism evidence="3 4">
    <name type="scientific">Cajanus cajan</name>
    <name type="common">Pigeon pea</name>
    <name type="synonym">Cajanus indicus</name>
    <dbReference type="NCBI Taxonomy" id="3821"/>
    <lineage>
        <taxon>Eukaryota</taxon>
        <taxon>Viridiplantae</taxon>
        <taxon>Streptophyta</taxon>
        <taxon>Embryophyta</taxon>
        <taxon>Tracheophyta</taxon>
        <taxon>Spermatophyta</taxon>
        <taxon>Magnoliopsida</taxon>
        <taxon>eudicotyledons</taxon>
        <taxon>Gunneridae</taxon>
        <taxon>Pentapetalae</taxon>
        <taxon>rosids</taxon>
        <taxon>fabids</taxon>
        <taxon>Fabales</taxon>
        <taxon>Fabaceae</taxon>
        <taxon>Papilionoideae</taxon>
        <taxon>50 kb inversion clade</taxon>
        <taxon>NPAAA clade</taxon>
        <taxon>indigoferoid/millettioid clade</taxon>
        <taxon>Phaseoleae</taxon>
        <taxon>Cajanus</taxon>
    </lineage>
</organism>
<name>A0A151SJT8_CAJCA</name>
<dbReference type="PANTHER" id="PTHR47718:SF15">
    <property type="entry name" value="PROTEIN FAR1-RELATED SEQUENCE 5-LIKE"/>
    <property type="match status" value="1"/>
</dbReference>
<dbReference type="InterPro" id="IPR004330">
    <property type="entry name" value="FAR1_DNA_bnd_dom"/>
</dbReference>
<proteinExistence type="predicted"/>
<feature type="domain" description="FAR1" evidence="1">
    <location>
        <begin position="66"/>
        <end position="150"/>
    </location>
</feature>
<dbReference type="Gramene" id="C.cajan_01194.t">
    <property type="protein sequence ID" value="C.cajan_01194.t"/>
    <property type="gene ID" value="C.cajan_01194"/>
</dbReference>
<evidence type="ECO:0000313" key="4">
    <source>
        <dbReference type="Proteomes" id="UP000075243"/>
    </source>
</evidence>
<evidence type="ECO:0000259" key="2">
    <source>
        <dbReference type="Pfam" id="PF10551"/>
    </source>
</evidence>
<dbReference type="STRING" id="3821.A0A151SJT8"/>
<gene>
    <name evidence="3" type="ORF">KK1_001225</name>
</gene>
<dbReference type="Proteomes" id="UP000075243">
    <property type="component" value="Chromosome 11"/>
</dbReference>
<dbReference type="PANTHER" id="PTHR47718">
    <property type="entry name" value="OS01G0519700 PROTEIN"/>
    <property type="match status" value="1"/>
</dbReference>
<evidence type="ECO:0000259" key="1">
    <source>
        <dbReference type="Pfam" id="PF03101"/>
    </source>
</evidence>
<keyword evidence="4" id="KW-1185">Reference proteome</keyword>
<protein>
    <submittedName>
        <fullName evidence="3">Protein FAR1-RELATED SEQUENCE 5</fullName>
    </submittedName>
</protein>
<feature type="domain" description="MULE transposase" evidence="2">
    <location>
        <begin position="273"/>
        <end position="323"/>
    </location>
</feature>
<dbReference type="AlphaFoldDB" id="A0A151SJT8"/>